<dbReference type="EMBL" id="JACBKZ010000014">
    <property type="protein sequence ID" value="KAF5931643.1"/>
    <property type="molecule type" value="Genomic_DNA"/>
</dbReference>
<protein>
    <submittedName>
        <fullName evidence="2">Uncharacterized protein</fullName>
    </submittedName>
</protein>
<feature type="compositionally biased region" description="Basic and acidic residues" evidence="1">
    <location>
        <begin position="1"/>
        <end position="23"/>
    </location>
</feature>
<proteinExistence type="predicted"/>
<comment type="caution">
    <text evidence="2">The sequence shown here is derived from an EMBL/GenBank/DDBJ whole genome shotgun (WGS) entry which is preliminary data.</text>
</comment>
<dbReference type="AlphaFoldDB" id="A0A7J7FTC6"/>
<keyword evidence="3" id="KW-1185">Reference proteome</keyword>
<evidence type="ECO:0000256" key="1">
    <source>
        <dbReference type="SAM" id="MobiDB-lite"/>
    </source>
</evidence>
<name>A0A7J7FTC6_CAMSI</name>
<reference evidence="2 3" key="2">
    <citation type="submission" date="2020-07" db="EMBL/GenBank/DDBJ databases">
        <title>Genome assembly of wild tea tree DASZ reveals pedigree and selection history of tea varieties.</title>
        <authorList>
            <person name="Zhang W."/>
        </authorList>
    </citation>
    <scope>NUCLEOTIDE SEQUENCE [LARGE SCALE GENOMIC DNA]</scope>
    <source>
        <strain evidence="3">cv. G240</strain>
        <tissue evidence="2">Leaf</tissue>
    </source>
</reference>
<reference evidence="3" key="1">
    <citation type="journal article" date="2020" name="Nat. Commun.">
        <title>Genome assembly of wild tea tree DASZ reveals pedigree and selection history of tea varieties.</title>
        <authorList>
            <person name="Zhang W."/>
            <person name="Zhang Y."/>
            <person name="Qiu H."/>
            <person name="Guo Y."/>
            <person name="Wan H."/>
            <person name="Zhang X."/>
            <person name="Scossa F."/>
            <person name="Alseekh S."/>
            <person name="Zhang Q."/>
            <person name="Wang P."/>
            <person name="Xu L."/>
            <person name="Schmidt M.H."/>
            <person name="Jia X."/>
            <person name="Li D."/>
            <person name="Zhu A."/>
            <person name="Guo F."/>
            <person name="Chen W."/>
            <person name="Ni D."/>
            <person name="Usadel B."/>
            <person name="Fernie A.R."/>
            <person name="Wen W."/>
        </authorList>
    </citation>
    <scope>NUCLEOTIDE SEQUENCE [LARGE SCALE GENOMIC DNA]</scope>
    <source>
        <strain evidence="3">cv. G240</strain>
    </source>
</reference>
<sequence length="87" mass="10168">MPDCARRAEDGSFHKSTKIDKNAKPQKGGKKKTLLKDNQVPIHNTRGKFSPRWMDSYIVSEQQPLSWIQTDSRSQNHLTWTKLHFYP</sequence>
<evidence type="ECO:0000313" key="2">
    <source>
        <dbReference type="EMBL" id="KAF5931643.1"/>
    </source>
</evidence>
<organism evidence="2 3">
    <name type="scientific">Camellia sinensis</name>
    <name type="common">Tea plant</name>
    <name type="synonym">Thea sinensis</name>
    <dbReference type="NCBI Taxonomy" id="4442"/>
    <lineage>
        <taxon>Eukaryota</taxon>
        <taxon>Viridiplantae</taxon>
        <taxon>Streptophyta</taxon>
        <taxon>Embryophyta</taxon>
        <taxon>Tracheophyta</taxon>
        <taxon>Spermatophyta</taxon>
        <taxon>Magnoliopsida</taxon>
        <taxon>eudicotyledons</taxon>
        <taxon>Gunneridae</taxon>
        <taxon>Pentapetalae</taxon>
        <taxon>asterids</taxon>
        <taxon>Ericales</taxon>
        <taxon>Theaceae</taxon>
        <taxon>Camellia</taxon>
    </lineage>
</organism>
<feature type="region of interest" description="Disordered" evidence="1">
    <location>
        <begin position="1"/>
        <end position="33"/>
    </location>
</feature>
<dbReference type="Proteomes" id="UP000593564">
    <property type="component" value="Unassembled WGS sequence"/>
</dbReference>
<evidence type="ECO:0000313" key="3">
    <source>
        <dbReference type="Proteomes" id="UP000593564"/>
    </source>
</evidence>
<gene>
    <name evidence="2" type="ORF">HYC85_027814</name>
</gene>
<accession>A0A7J7FTC6</accession>